<dbReference type="SUPFAM" id="SSF52402">
    <property type="entry name" value="Adenine nucleotide alpha hydrolases-like"/>
    <property type="match status" value="1"/>
</dbReference>
<gene>
    <name evidence="2" type="ORF">Ate02nite_61040</name>
</gene>
<comment type="caution">
    <text evidence="2">The sequence shown here is derived from an EMBL/GenBank/DDBJ whole genome shotgun (WGS) entry which is preliminary data.</text>
</comment>
<dbReference type="AlphaFoldDB" id="A0A919TVI6"/>
<dbReference type="Proteomes" id="UP000623608">
    <property type="component" value="Unassembled WGS sequence"/>
</dbReference>
<protein>
    <recommendedName>
        <fullName evidence="1">UspA domain-containing protein</fullName>
    </recommendedName>
</protein>
<dbReference type="Gene3D" id="3.40.50.620">
    <property type="entry name" value="HUPs"/>
    <property type="match status" value="1"/>
</dbReference>
<organism evidence="2 3">
    <name type="scientific">Paractinoplanes tereljensis</name>
    <dbReference type="NCBI Taxonomy" id="571912"/>
    <lineage>
        <taxon>Bacteria</taxon>
        <taxon>Bacillati</taxon>
        <taxon>Actinomycetota</taxon>
        <taxon>Actinomycetes</taxon>
        <taxon>Micromonosporales</taxon>
        <taxon>Micromonosporaceae</taxon>
        <taxon>Paractinoplanes</taxon>
    </lineage>
</organism>
<dbReference type="InterPro" id="IPR014729">
    <property type="entry name" value="Rossmann-like_a/b/a_fold"/>
</dbReference>
<sequence>MRAIATIEPPVTSVGNASPVVLAAIDDDAHCAAVLACSSAEAARLGLPLRVVHVWSERHIGRYGASGCTADSDRLLSRSVYDNLAADVAKTVERQILHDDDPARALRALSQTAAVLVVGAGSGDDMGETTRRLAGRTRCRLIVVPAAGGKPA</sequence>
<name>A0A919TVI6_9ACTN</name>
<proteinExistence type="predicted"/>
<dbReference type="EMBL" id="BOMY01000039">
    <property type="protein sequence ID" value="GIF23374.1"/>
    <property type="molecule type" value="Genomic_DNA"/>
</dbReference>
<accession>A0A919TVI6</accession>
<evidence type="ECO:0000313" key="2">
    <source>
        <dbReference type="EMBL" id="GIF23374.1"/>
    </source>
</evidence>
<dbReference type="InterPro" id="IPR006016">
    <property type="entry name" value="UspA"/>
</dbReference>
<keyword evidence="3" id="KW-1185">Reference proteome</keyword>
<evidence type="ECO:0000259" key="1">
    <source>
        <dbReference type="Pfam" id="PF00582"/>
    </source>
</evidence>
<reference evidence="2" key="1">
    <citation type="submission" date="2021-01" db="EMBL/GenBank/DDBJ databases">
        <title>Whole genome shotgun sequence of Actinoplanes tereljensis NBRC 105297.</title>
        <authorList>
            <person name="Komaki H."/>
            <person name="Tamura T."/>
        </authorList>
    </citation>
    <scope>NUCLEOTIDE SEQUENCE</scope>
    <source>
        <strain evidence="2">NBRC 105297</strain>
    </source>
</reference>
<evidence type="ECO:0000313" key="3">
    <source>
        <dbReference type="Proteomes" id="UP000623608"/>
    </source>
</evidence>
<dbReference type="Pfam" id="PF00582">
    <property type="entry name" value="Usp"/>
    <property type="match status" value="1"/>
</dbReference>
<feature type="domain" description="UspA" evidence="1">
    <location>
        <begin position="21"/>
        <end position="145"/>
    </location>
</feature>